<keyword evidence="2" id="KW-1185">Reference proteome</keyword>
<reference evidence="1 2" key="1">
    <citation type="submission" date="2017-07" db="EMBL/GenBank/DDBJ databases">
        <authorList>
            <person name="Talla V."/>
            <person name="Backstrom N."/>
        </authorList>
    </citation>
    <scope>NUCLEOTIDE SEQUENCE [LARGE SCALE GENOMIC DNA]</scope>
</reference>
<proteinExistence type="predicted"/>
<name>A0A5E4PLQ7_9NEOP</name>
<evidence type="ECO:0000313" key="1">
    <source>
        <dbReference type="EMBL" id="VVC86916.1"/>
    </source>
</evidence>
<dbReference type="EMBL" id="FZQP02000038">
    <property type="protein sequence ID" value="VVC86916.1"/>
    <property type="molecule type" value="Genomic_DNA"/>
</dbReference>
<sequence>MKMTVSSGKCGISEAVTIRKRIMKTHLITDYVNTDLKLMKLRAKAAKQSSECHAPKGLIPEALKKLKYLDNLLNLDDSTNI</sequence>
<gene>
    <name evidence="1" type="ORF">LSINAPIS_LOCUS649</name>
</gene>
<accession>A0A5E4PLQ7</accession>
<dbReference type="Proteomes" id="UP000324832">
    <property type="component" value="Unassembled WGS sequence"/>
</dbReference>
<dbReference type="AlphaFoldDB" id="A0A5E4PLQ7"/>
<evidence type="ECO:0000313" key="2">
    <source>
        <dbReference type="Proteomes" id="UP000324832"/>
    </source>
</evidence>
<organism evidence="1 2">
    <name type="scientific">Leptidea sinapis</name>
    <dbReference type="NCBI Taxonomy" id="189913"/>
    <lineage>
        <taxon>Eukaryota</taxon>
        <taxon>Metazoa</taxon>
        <taxon>Ecdysozoa</taxon>
        <taxon>Arthropoda</taxon>
        <taxon>Hexapoda</taxon>
        <taxon>Insecta</taxon>
        <taxon>Pterygota</taxon>
        <taxon>Neoptera</taxon>
        <taxon>Endopterygota</taxon>
        <taxon>Lepidoptera</taxon>
        <taxon>Glossata</taxon>
        <taxon>Ditrysia</taxon>
        <taxon>Papilionoidea</taxon>
        <taxon>Pieridae</taxon>
        <taxon>Dismorphiinae</taxon>
        <taxon>Leptidea</taxon>
    </lineage>
</organism>
<protein>
    <submittedName>
        <fullName evidence="1">Uncharacterized protein</fullName>
    </submittedName>
</protein>